<keyword evidence="1" id="KW-1133">Transmembrane helix</keyword>
<keyword evidence="1" id="KW-0472">Membrane</keyword>
<evidence type="ECO:0000256" key="1">
    <source>
        <dbReference type="SAM" id="Phobius"/>
    </source>
</evidence>
<evidence type="ECO:0000313" key="2">
    <source>
        <dbReference type="EMBL" id="KXA40251.1"/>
    </source>
</evidence>
<evidence type="ECO:0000313" key="3">
    <source>
        <dbReference type="Proteomes" id="UP000070063"/>
    </source>
</evidence>
<dbReference type="EMBL" id="LRQI01000013">
    <property type="protein sequence ID" value="KXA40251.1"/>
    <property type="molecule type" value="Genomic_DNA"/>
</dbReference>
<accession>A0ABD4EIN2</accession>
<name>A0ABD4EIN2_STALU</name>
<evidence type="ECO:0008006" key="4">
    <source>
        <dbReference type="Google" id="ProtNLM"/>
    </source>
</evidence>
<sequence length="82" mass="8696">MGGINLKQFLYISLVCGVIAGAGIFFNVPHYPTRLIPQFIALMGVISAILTLKDHKTSGLLSLGGVMINLMPLLASIVGVQQ</sequence>
<feature type="transmembrane region" description="Helical" evidence="1">
    <location>
        <begin position="59"/>
        <end position="80"/>
    </location>
</feature>
<dbReference type="Proteomes" id="UP000070063">
    <property type="component" value="Unassembled WGS sequence"/>
</dbReference>
<feature type="transmembrane region" description="Helical" evidence="1">
    <location>
        <begin position="35"/>
        <end position="52"/>
    </location>
</feature>
<keyword evidence="1" id="KW-0812">Transmembrane</keyword>
<feature type="transmembrane region" description="Helical" evidence="1">
    <location>
        <begin position="9"/>
        <end position="29"/>
    </location>
</feature>
<proteinExistence type="predicted"/>
<protein>
    <recommendedName>
        <fullName evidence="4">Holin</fullName>
    </recommendedName>
</protein>
<reference evidence="2 3" key="1">
    <citation type="submission" date="2016-01" db="EMBL/GenBank/DDBJ databases">
        <authorList>
            <person name="Mitreva M."/>
            <person name="Pepin K.H."/>
            <person name="Mihindukulasuriya K.A."/>
            <person name="Fulton R."/>
            <person name="Fronick C."/>
            <person name="O'Laughlin M."/>
            <person name="Miner T."/>
            <person name="Herter B."/>
            <person name="Rosa B.A."/>
            <person name="Cordes M."/>
            <person name="Tomlinson C."/>
            <person name="Wollam A."/>
            <person name="Palsikar V.B."/>
            <person name="Mardis E.R."/>
            <person name="Wilson R.K."/>
        </authorList>
    </citation>
    <scope>NUCLEOTIDE SEQUENCE [LARGE SCALE GENOMIC DNA]</scope>
    <source>
        <strain evidence="2 3">MJR7738</strain>
    </source>
</reference>
<organism evidence="2 3">
    <name type="scientific">Staphylococcus lugdunensis</name>
    <dbReference type="NCBI Taxonomy" id="28035"/>
    <lineage>
        <taxon>Bacteria</taxon>
        <taxon>Bacillati</taxon>
        <taxon>Bacillota</taxon>
        <taxon>Bacilli</taxon>
        <taxon>Bacillales</taxon>
        <taxon>Staphylococcaceae</taxon>
        <taxon>Staphylococcus</taxon>
    </lineage>
</organism>
<gene>
    <name evidence="2" type="ORF">HMPREF3225_00178</name>
</gene>
<comment type="caution">
    <text evidence="2">The sequence shown here is derived from an EMBL/GenBank/DDBJ whole genome shotgun (WGS) entry which is preliminary data.</text>
</comment>
<dbReference type="AlphaFoldDB" id="A0ABD4EIN2"/>